<sequence length="235" mass="24269">MLVREGDERNIAIDMGLAAILSGVAGALNSAGFHALGFFSANMTGNASLLSDMLAMGRFSSAMMFGVVILAFVGGAFTATNWIESGRSRGVRAIYAYVIAAEGLAIALLGAVAFLLPSGWDDYCLFLALSFLMGLQNATTTRISNARVRTTHVSGMATDIGIGLALLRRPAGRDNPEQKGVGARLRLHGVGIASFVVGGLAGVLLYEQLGGGLLIAAGIMLLGASGYEILRASKA</sequence>
<organism evidence="2 3">
    <name type="scientific">Kumtagia ephedrae</name>
    <dbReference type="NCBI Taxonomy" id="2116701"/>
    <lineage>
        <taxon>Bacteria</taxon>
        <taxon>Pseudomonadati</taxon>
        <taxon>Pseudomonadota</taxon>
        <taxon>Alphaproteobacteria</taxon>
        <taxon>Hyphomicrobiales</taxon>
        <taxon>Phyllobacteriaceae</taxon>
        <taxon>Kumtagia</taxon>
    </lineage>
</organism>
<accession>A0A2P7S152</accession>
<feature type="transmembrane region" description="Helical" evidence="1">
    <location>
        <begin position="59"/>
        <end position="82"/>
    </location>
</feature>
<proteinExistence type="predicted"/>
<keyword evidence="1" id="KW-1133">Transmembrane helix</keyword>
<feature type="transmembrane region" description="Helical" evidence="1">
    <location>
        <begin position="187"/>
        <end position="206"/>
    </location>
</feature>
<keyword evidence="1" id="KW-0472">Membrane</keyword>
<comment type="caution">
    <text evidence="2">The sequence shown here is derived from an EMBL/GenBank/DDBJ whole genome shotgun (WGS) entry which is preliminary data.</text>
</comment>
<reference evidence="2 3" key="1">
    <citation type="submission" date="2018-03" db="EMBL/GenBank/DDBJ databases">
        <title>The draft genome of Mesorhizobium sp. 6GN-30.</title>
        <authorList>
            <person name="Liu L."/>
            <person name="Li L."/>
            <person name="Wang T."/>
            <person name="Zhang X."/>
            <person name="Liang L."/>
        </authorList>
    </citation>
    <scope>NUCLEOTIDE SEQUENCE [LARGE SCALE GENOMIC DNA]</scope>
    <source>
        <strain evidence="2 3">6GN30</strain>
    </source>
</reference>
<dbReference type="AlphaFoldDB" id="A0A2P7S152"/>
<dbReference type="OrthoDB" id="270162at2"/>
<evidence type="ECO:0000313" key="2">
    <source>
        <dbReference type="EMBL" id="PSJ56190.1"/>
    </source>
</evidence>
<feature type="transmembrane region" description="Helical" evidence="1">
    <location>
        <begin position="212"/>
        <end position="230"/>
    </location>
</feature>
<keyword evidence="3" id="KW-1185">Reference proteome</keyword>
<feature type="transmembrane region" description="Helical" evidence="1">
    <location>
        <begin position="12"/>
        <end position="39"/>
    </location>
</feature>
<protein>
    <submittedName>
        <fullName evidence="2">DUF1275 domain-containing protein</fullName>
    </submittedName>
</protein>
<evidence type="ECO:0000313" key="3">
    <source>
        <dbReference type="Proteomes" id="UP000241229"/>
    </source>
</evidence>
<evidence type="ECO:0000256" key="1">
    <source>
        <dbReference type="SAM" id="Phobius"/>
    </source>
</evidence>
<keyword evidence="1" id="KW-0812">Transmembrane</keyword>
<dbReference type="PANTHER" id="PTHR37314">
    <property type="entry name" value="SLR0142 PROTEIN"/>
    <property type="match status" value="1"/>
</dbReference>
<feature type="transmembrane region" description="Helical" evidence="1">
    <location>
        <begin position="94"/>
        <end position="117"/>
    </location>
</feature>
<dbReference type="InterPro" id="IPR010699">
    <property type="entry name" value="DUF1275"/>
</dbReference>
<dbReference type="Proteomes" id="UP000241229">
    <property type="component" value="Unassembled WGS sequence"/>
</dbReference>
<gene>
    <name evidence="2" type="ORF">C7I84_21520</name>
</gene>
<name>A0A2P7S152_9HYPH</name>
<dbReference type="Pfam" id="PF06912">
    <property type="entry name" value="DUF1275"/>
    <property type="match status" value="1"/>
</dbReference>
<dbReference type="PANTHER" id="PTHR37314:SF4">
    <property type="entry name" value="UPF0700 TRANSMEMBRANE PROTEIN YOAK"/>
    <property type="match status" value="1"/>
</dbReference>
<dbReference type="EMBL" id="PXYK01000023">
    <property type="protein sequence ID" value="PSJ56190.1"/>
    <property type="molecule type" value="Genomic_DNA"/>
</dbReference>